<dbReference type="SUPFAM" id="SSF52540">
    <property type="entry name" value="P-loop containing nucleoside triphosphate hydrolases"/>
    <property type="match status" value="1"/>
</dbReference>
<dbReference type="PRINTS" id="PR00364">
    <property type="entry name" value="DISEASERSIST"/>
</dbReference>
<dbReference type="InterPro" id="IPR041664">
    <property type="entry name" value="AAA_16"/>
</dbReference>
<feature type="domain" description="Orc1-like AAA ATPase" evidence="1">
    <location>
        <begin position="25"/>
        <end position="234"/>
    </location>
</feature>
<dbReference type="Gene3D" id="3.40.50.300">
    <property type="entry name" value="P-loop containing nucleotide triphosphate hydrolases"/>
    <property type="match status" value="1"/>
</dbReference>
<dbReference type="Pfam" id="PF13191">
    <property type="entry name" value="AAA_16"/>
    <property type="match status" value="1"/>
</dbReference>
<evidence type="ECO:0000259" key="1">
    <source>
        <dbReference type="Pfam" id="PF13191"/>
    </source>
</evidence>
<gene>
    <name evidence="2" type="ORF">BKA15_003318</name>
</gene>
<dbReference type="InterPro" id="IPR027417">
    <property type="entry name" value="P-loop_NTPase"/>
</dbReference>
<dbReference type="AlphaFoldDB" id="A0A7Y9I912"/>
<dbReference type="RefSeq" id="WP_179752509.1">
    <property type="nucleotide sequence ID" value="NZ_JACCBU010000001.1"/>
</dbReference>
<dbReference type="CDD" id="cd01983">
    <property type="entry name" value="SIMIBI"/>
    <property type="match status" value="1"/>
</dbReference>
<evidence type="ECO:0000313" key="2">
    <source>
        <dbReference type="EMBL" id="NYE71989.1"/>
    </source>
</evidence>
<comment type="caution">
    <text evidence="2">The sequence shown here is derived from an EMBL/GenBank/DDBJ whole genome shotgun (WGS) entry which is preliminary data.</text>
</comment>
<evidence type="ECO:0000313" key="3">
    <source>
        <dbReference type="Proteomes" id="UP000569914"/>
    </source>
</evidence>
<protein>
    <recommendedName>
        <fullName evidence="1">Orc1-like AAA ATPase domain-containing protein</fullName>
    </recommendedName>
</protein>
<accession>A0A7Y9I912</accession>
<dbReference type="Proteomes" id="UP000569914">
    <property type="component" value="Unassembled WGS sequence"/>
</dbReference>
<dbReference type="EMBL" id="JACCBU010000001">
    <property type="protein sequence ID" value="NYE71989.1"/>
    <property type="molecule type" value="Genomic_DNA"/>
</dbReference>
<name>A0A7Y9I912_9ACTN</name>
<sequence length="721" mass="80390">MSSGATTPQPERRLANRIDRGRRRRFVGRSAELELFESALAEPDQTFNVLFVYGPGGIGKSTLLDAYADHAARAGRTPLRIDGYGVSPPTPEGFRAALADAITEALGLPADEHVPNGFLDRLGDGSRWVLLIDTFELLAPIESWFTDRLLPQLPAELIVVLAGRLPPSARWLADPGWRDLLRVISLRGLPPDGTRQYLEIEQVPPALHQRVAGLTHGHPLALSLLVDAIHRAGPDAELPASLAEDPDLVRALLNRLIDTAPSTDHLAALQVCGHARHVTEALLRAVLEEPAVPVPALFGWLRGQTFVDETAAGLRCHDLVRDLLDADLRWRDQERYGALHRRIRASLVERLRAREISPADRRTVMADLLFLLRHHPVAGAHWDWGLLGSGYTDPVTDADRPALIALTERQQGREQARWVEHWLDRQPEAFLVFRGEDGSMLGFAGYLSLDRAAPADRDADPGTRAMWDYAQRYGRPRPGELVKAWRFLVDRDTVDERQLQASGTMLGAFHTQDILLRPRTAWDFVGTYTDLDHWRAFLGHLDFHHLPEAGYRIGGTAYEVFGHDWRRIGIAEWIDLTAARELGEPVEQPHRRGTELVLSHEEFGAAVRDALRALHRPAELAGNPLVGSALVRRAGEPDLPPEQALAGLLRDAVAELRDDPRSEPLHRVLDRTFVRPAPSQEKAAELLGLPFSTYRRHRDRAVEAVTERLWQRELDGSTGSA</sequence>
<organism evidence="2 3">
    <name type="scientific">Microlunatus parietis</name>
    <dbReference type="NCBI Taxonomy" id="682979"/>
    <lineage>
        <taxon>Bacteria</taxon>
        <taxon>Bacillati</taxon>
        <taxon>Actinomycetota</taxon>
        <taxon>Actinomycetes</taxon>
        <taxon>Propionibacteriales</taxon>
        <taxon>Propionibacteriaceae</taxon>
        <taxon>Microlunatus</taxon>
    </lineage>
</organism>
<proteinExistence type="predicted"/>
<keyword evidence="3" id="KW-1185">Reference proteome</keyword>
<reference evidence="2 3" key="1">
    <citation type="submission" date="2020-07" db="EMBL/GenBank/DDBJ databases">
        <title>Sequencing the genomes of 1000 actinobacteria strains.</title>
        <authorList>
            <person name="Klenk H.-P."/>
        </authorList>
    </citation>
    <scope>NUCLEOTIDE SEQUENCE [LARGE SCALE GENOMIC DNA]</scope>
    <source>
        <strain evidence="2 3">DSM 22083</strain>
    </source>
</reference>